<comment type="subcellular location">
    <subcellularLocation>
        <location evidence="1">Periplasm</location>
    </subcellularLocation>
</comment>
<name>A0A9D7E478_9PROT</name>
<evidence type="ECO:0000256" key="4">
    <source>
        <dbReference type="ARBA" id="ARBA00017470"/>
    </source>
</evidence>
<dbReference type="InterPro" id="IPR006059">
    <property type="entry name" value="SBP"/>
</dbReference>
<comment type="similarity">
    <text evidence="2">Belongs to the bacterial solute-binding protein 1 family.</text>
</comment>
<dbReference type="Proteomes" id="UP000807785">
    <property type="component" value="Unassembled WGS sequence"/>
</dbReference>
<evidence type="ECO:0000313" key="8">
    <source>
        <dbReference type="EMBL" id="MBK6973774.1"/>
    </source>
</evidence>
<dbReference type="AlphaFoldDB" id="A0A9D7E478"/>
<proteinExistence type="inferred from homology"/>
<comment type="subunit">
    <text evidence="3">The complex is composed of two ATP-binding proteins (UgpC), two transmembrane proteins (UgpA and UgpE) and a solute-binding protein (UgpB).</text>
</comment>
<evidence type="ECO:0000256" key="2">
    <source>
        <dbReference type="ARBA" id="ARBA00008520"/>
    </source>
</evidence>
<evidence type="ECO:0000256" key="3">
    <source>
        <dbReference type="ARBA" id="ARBA00011557"/>
    </source>
</evidence>
<evidence type="ECO:0000256" key="1">
    <source>
        <dbReference type="ARBA" id="ARBA00004418"/>
    </source>
</evidence>
<dbReference type="Pfam" id="PF13416">
    <property type="entry name" value="SBP_bac_8"/>
    <property type="match status" value="1"/>
</dbReference>
<dbReference type="PANTHER" id="PTHR43649">
    <property type="entry name" value="ARABINOSE-BINDING PROTEIN-RELATED"/>
    <property type="match status" value="1"/>
</dbReference>
<evidence type="ECO:0000313" key="9">
    <source>
        <dbReference type="Proteomes" id="UP000807785"/>
    </source>
</evidence>
<feature type="signal peptide" evidence="7">
    <location>
        <begin position="1"/>
        <end position="26"/>
    </location>
</feature>
<keyword evidence="6 7" id="KW-0732">Signal</keyword>
<evidence type="ECO:0000256" key="7">
    <source>
        <dbReference type="SAM" id="SignalP"/>
    </source>
</evidence>
<dbReference type="EMBL" id="JADJEV010000003">
    <property type="protein sequence ID" value="MBK6973774.1"/>
    <property type="molecule type" value="Genomic_DNA"/>
</dbReference>
<keyword evidence="5" id="KW-0813">Transport</keyword>
<evidence type="ECO:0000256" key="5">
    <source>
        <dbReference type="ARBA" id="ARBA00022448"/>
    </source>
</evidence>
<protein>
    <recommendedName>
        <fullName evidence="4">sn-glycerol-3-phosphate-binding periplasmic protein UgpB</fullName>
    </recommendedName>
</protein>
<dbReference type="GO" id="GO:0042597">
    <property type="term" value="C:periplasmic space"/>
    <property type="evidence" value="ECO:0007669"/>
    <property type="project" value="UniProtKB-SubCell"/>
</dbReference>
<gene>
    <name evidence="8" type="ORF">IPH26_12790</name>
</gene>
<dbReference type="Gene3D" id="3.40.190.10">
    <property type="entry name" value="Periplasmic binding protein-like II"/>
    <property type="match status" value="2"/>
</dbReference>
<accession>A0A9D7E478</accession>
<reference evidence="8" key="1">
    <citation type="submission" date="2020-10" db="EMBL/GenBank/DDBJ databases">
        <title>Connecting structure to function with the recovery of over 1000 high-quality activated sludge metagenome-assembled genomes encoding full-length rRNA genes using long-read sequencing.</title>
        <authorList>
            <person name="Singleton C.M."/>
            <person name="Petriglieri F."/>
            <person name="Kristensen J.M."/>
            <person name="Kirkegaard R.H."/>
            <person name="Michaelsen T.Y."/>
            <person name="Andersen M.H."/>
            <person name="Karst S.M."/>
            <person name="Dueholm M.S."/>
            <person name="Nielsen P.H."/>
            <person name="Albertsen M."/>
        </authorList>
    </citation>
    <scope>NUCLEOTIDE SEQUENCE</scope>
    <source>
        <strain evidence="8">Bjer_18-Q3-R1-45_BAT3C.347</strain>
    </source>
</reference>
<organism evidence="8 9">
    <name type="scientific">Candidatus Methylophosphatis roskildensis</name>
    <dbReference type="NCBI Taxonomy" id="2899263"/>
    <lineage>
        <taxon>Bacteria</taxon>
        <taxon>Pseudomonadati</taxon>
        <taxon>Pseudomonadota</taxon>
        <taxon>Betaproteobacteria</taxon>
        <taxon>Nitrosomonadales</taxon>
        <taxon>Sterolibacteriaceae</taxon>
        <taxon>Candidatus Methylophosphatis</taxon>
    </lineage>
</organism>
<feature type="chain" id="PRO_5038789231" description="sn-glycerol-3-phosphate-binding periplasmic protein UgpB" evidence="7">
    <location>
        <begin position="27"/>
        <end position="438"/>
    </location>
</feature>
<evidence type="ECO:0000256" key="6">
    <source>
        <dbReference type="ARBA" id="ARBA00022729"/>
    </source>
</evidence>
<dbReference type="PANTHER" id="PTHR43649:SF31">
    <property type="entry name" value="SN-GLYCEROL-3-PHOSPHATE-BINDING PERIPLASMIC PROTEIN UGPB"/>
    <property type="match status" value="1"/>
</dbReference>
<dbReference type="InterPro" id="IPR050490">
    <property type="entry name" value="Bact_solute-bd_prot1"/>
</dbReference>
<sequence>MTRLHPCLRPLVVLAVLSLVSAGAHAAPAKKKPSKKPAAAAKAPTVSGEIELVHELGSDKGVELSKIVERFNATSPGATVRIVERKWDEGEIPALMILAEDSEARLLAGRPRYRPLNAVMKEAREPLQSVRAPATMSPTPLDARGNLVALPIDLGTPVMYINRDAFRAAGLDPDAPPATWFGLQTALGQLYDKGYGCPYTTSQPGWVHVENTSAWHNQAVSATSGKREVLAVNNLLQVKHLAMMKSWVTSRYMHVFGDGLDAEAQFAAGNCAVLTGSSNAFPSLKRNAKFEVGVAPLPHHDDIPGSPQNTLADGPAMWVGAGQSASQYRIAARFVSYLLSPQTQVELQVNLGSLPLNRAGLLASGSELLSSDLLNIRTALAQLNYKPSTSASRATRLTHDGTVRRVLNEELGNLWSDRKPAKGALDSAVIRLNGCCAR</sequence>
<dbReference type="SUPFAM" id="SSF53850">
    <property type="entry name" value="Periplasmic binding protein-like II"/>
    <property type="match status" value="1"/>
</dbReference>
<comment type="caution">
    <text evidence="8">The sequence shown here is derived from an EMBL/GenBank/DDBJ whole genome shotgun (WGS) entry which is preliminary data.</text>
</comment>